<organism evidence="4 5">
    <name type="scientific">Agrobacterium tumefaciens</name>
    <dbReference type="NCBI Taxonomy" id="358"/>
    <lineage>
        <taxon>Bacteria</taxon>
        <taxon>Pseudomonadati</taxon>
        <taxon>Pseudomonadota</taxon>
        <taxon>Alphaproteobacteria</taxon>
        <taxon>Hyphomicrobiales</taxon>
        <taxon>Rhizobiaceae</taxon>
        <taxon>Rhizobium/Agrobacterium group</taxon>
        <taxon>Agrobacterium</taxon>
        <taxon>Agrobacterium tumefaciens complex</taxon>
    </lineage>
</organism>
<protein>
    <submittedName>
        <fullName evidence="4">AraC family transcriptional regulator</fullName>
    </submittedName>
</protein>
<sequence>MSLPFNVYQEIASIAARHATQDGEVQTAIDSLGISRRTTPSAPCHGSYRPCLALVIQGAKSVQLGTDTINYGAGDYLLTSLDLPVAWRVVEASREVPHFCIALAIDSEKLLDLMRRVPIDPPAEPANAQRGIVVNTATPELLDAAIRLLRLLDRPADIAAMAPLIEQEILYRILTGPAGGQLMNIIAAGSHGNRIARAIAWLRENFARQLRIEDLADHIGMSVSSFHHHFKTITAMTPVQYQKQLRLHEARRLMLLERLDAGTAGHRVGYQSPSQFSREYSRFYGLSPSRDIDASREIIAAEQAVSPSTLRARA</sequence>
<dbReference type="Pfam" id="PF12833">
    <property type="entry name" value="HTH_18"/>
    <property type="match status" value="1"/>
</dbReference>
<dbReference type="RefSeq" id="WP_137003743.1">
    <property type="nucleotide sequence ID" value="NZ_CP039922.1"/>
</dbReference>
<reference evidence="4 5" key="1">
    <citation type="submission" date="2019-04" db="EMBL/GenBank/DDBJ databases">
        <title>Complete genome sequence of Agrobacterium tumefaciens CFBP7129.</title>
        <authorList>
            <person name="Haryono M."/>
            <person name="Lin Y.-C."/>
            <person name="Lai E.-M."/>
            <person name="Kuo C.-H."/>
        </authorList>
    </citation>
    <scope>NUCLEOTIDE SEQUENCE [LARGE SCALE GENOMIC DNA]</scope>
    <source>
        <strain evidence="4 5">CFBP7129</strain>
    </source>
</reference>
<dbReference type="Gene3D" id="1.10.10.60">
    <property type="entry name" value="Homeodomain-like"/>
    <property type="match status" value="2"/>
</dbReference>
<dbReference type="AlphaFoldDB" id="A0A4D7YSK9"/>
<dbReference type="EMBL" id="CP039922">
    <property type="protein sequence ID" value="QCL94232.1"/>
    <property type="molecule type" value="Genomic_DNA"/>
</dbReference>
<dbReference type="SUPFAM" id="SSF46689">
    <property type="entry name" value="Homeodomain-like"/>
    <property type="match status" value="2"/>
</dbReference>
<dbReference type="InterPro" id="IPR018060">
    <property type="entry name" value="HTH_AraC"/>
</dbReference>
<evidence type="ECO:0000259" key="3">
    <source>
        <dbReference type="PROSITE" id="PS01124"/>
    </source>
</evidence>
<keyword evidence="2" id="KW-0804">Transcription</keyword>
<dbReference type="InterPro" id="IPR009057">
    <property type="entry name" value="Homeodomain-like_sf"/>
</dbReference>
<dbReference type="SMART" id="SM00342">
    <property type="entry name" value="HTH_ARAC"/>
    <property type="match status" value="1"/>
</dbReference>
<accession>A0A4D7YSK9</accession>
<gene>
    <name evidence="4" type="ORF">CFBP7129_08505</name>
</gene>
<dbReference type="Pfam" id="PF06719">
    <property type="entry name" value="AraC_N"/>
    <property type="match status" value="1"/>
</dbReference>
<evidence type="ECO:0000256" key="2">
    <source>
        <dbReference type="ARBA" id="ARBA00023163"/>
    </source>
</evidence>
<evidence type="ECO:0000313" key="4">
    <source>
        <dbReference type="EMBL" id="QCL94232.1"/>
    </source>
</evidence>
<dbReference type="PANTHER" id="PTHR43436">
    <property type="entry name" value="ARAC-FAMILY TRANSCRIPTIONAL REGULATOR"/>
    <property type="match status" value="1"/>
</dbReference>
<dbReference type="PANTHER" id="PTHR43436:SF1">
    <property type="entry name" value="TRANSCRIPTIONAL REGULATORY PROTEIN"/>
    <property type="match status" value="1"/>
</dbReference>
<dbReference type="InterPro" id="IPR009594">
    <property type="entry name" value="Tscrpt_reg_HTH_AraC_N"/>
</dbReference>
<dbReference type="PROSITE" id="PS01124">
    <property type="entry name" value="HTH_ARAC_FAMILY_2"/>
    <property type="match status" value="1"/>
</dbReference>
<dbReference type="Proteomes" id="UP000298649">
    <property type="component" value="Chromosome circular"/>
</dbReference>
<name>A0A4D7YSK9_AGRTU</name>
<evidence type="ECO:0000313" key="5">
    <source>
        <dbReference type="Proteomes" id="UP000298649"/>
    </source>
</evidence>
<proteinExistence type="predicted"/>
<keyword evidence="1" id="KW-0805">Transcription regulation</keyword>
<dbReference type="GO" id="GO:0043565">
    <property type="term" value="F:sequence-specific DNA binding"/>
    <property type="evidence" value="ECO:0007669"/>
    <property type="project" value="InterPro"/>
</dbReference>
<dbReference type="GO" id="GO:0003700">
    <property type="term" value="F:DNA-binding transcription factor activity"/>
    <property type="evidence" value="ECO:0007669"/>
    <property type="project" value="InterPro"/>
</dbReference>
<evidence type="ECO:0000256" key="1">
    <source>
        <dbReference type="ARBA" id="ARBA00023015"/>
    </source>
</evidence>
<feature type="domain" description="HTH araC/xylS-type" evidence="3">
    <location>
        <begin position="196"/>
        <end position="294"/>
    </location>
</feature>